<gene>
    <name evidence="2" type="ORF">PPYR1160_LOCUS11104</name>
</gene>
<dbReference type="PANTHER" id="PTHR13271:SF137">
    <property type="entry name" value="SET DOMAIN-CONTAINING PROTEIN"/>
    <property type="match status" value="1"/>
</dbReference>
<dbReference type="InterPro" id="IPR050600">
    <property type="entry name" value="SETD3_SETD6_MTase"/>
</dbReference>
<protein>
    <recommendedName>
        <fullName evidence="3">SET domain-containing protein</fullName>
    </recommendedName>
</protein>
<dbReference type="Gene3D" id="3.90.1410.10">
    <property type="entry name" value="set domain protein methyltransferase, domain 1"/>
    <property type="match status" value="1"/>
</dbReference>
<dbReference type="EMBL" id="HBEA01014500">
    <property type="protein sequence ID" value="CAD8261602.1"/>
    <property type="molecule type" value="Transcribed_RNA"/>
</dbReference>
<dbReference type="GO" id="GO:0016279">
    <property type="term" value="F:protein-lysine N-methyltransferase activity"/>
    <property type="evidence" value="ECO:0007669"/>
    <property type="project" value="TreeGrafter"/>
</dbReference>
<reference evidence="2" key="1">
    <citation type="submission" date="2021-01" db="EMBL/GenBank/DDBJ databases">
        <authorList>
            <person name="Corre E."/>
            <person name="Pelletier E."/>
            <person name="Niang G."/>
            <person name="Scheremetjew M."/>
            <person name="Finn R."/>
            <person name="Kale V."/>
            <person name="Holt S."/>
            <person name="Cochrane G."/>
            <person name="Meng A."/>
            <person name="Brown T."/>
            <person name="Cohen L."/>
        </authorList>
    </citation>
    <scope>NUCLEOTIDE SEQUENCE</scope>
    <source>
        <strain evidence="2">CCMP2078</strain>
    </source>
</reference>
<dbReference type="InterPro" id="IPR046341">
    <property type="entry name" value="SET_dom_sf"/>
</dbReference>
<evidence type="ECO:0008006" key="3">
    <source>
        <dbReference type="Google" id="ProtNLM"/>
    </source>
</evidence>
<organism evidence="2">
    <name type="scientific">Pinguiococcus pyrenoidosus</name>
    <dbReference type="NCBI Taxonomy" id="172671"/>
    <lineage>
        <taxon>Eukaryota</taxon>
        <taxon>Sar</taxon>
        <taxon>Stramenopiles</taxon>
        <taxon>Ochrophyta</taxon>
        <taxon>Pinguiophyceae</taxon>
        <taxon>Pinguiochrysidales</taxon>
        <taxon>Pinguiochrysidaceae</taxon>
        <taxon>Pinguiococcus</taxon>
    </lineage>
</organism>
<name>A0A7R9UCE5_9STRA</name>
<proteinExistence type="predicted"/>
<dbReference type="PANTHER" id="PTHR13271">
    <property type="entry name" value="UNCHARACTERIZED PUTATIVE METHYLTRANSFERASE"/>
    <property type="match status" value="1"/>
</dbReference>
<dbReference type="CDD" id="cd10527">
    <property type="entry name" value="SET_LSMT"/>
    <property type="match status" value="1"/>
</dbReference>
<feature type="region of interest" description="Disordered" evidence="1">
    <location>
        <begin position="283"/>
        <end position="309"/>
    </location>
</feature>
<dbReference type="AlphaFoldDB" id="A0A7R9UCE5"/>
<evidence type="ECO:0000256" key="1">
    <source>
        <dbReference type="SAM" id="MobiDB-lite"/>
    </source>
</evidence>
<evidence type="ECO:0000313" key="2">
    <source>
        <dbReference type="EMBL" id="CAD8261602.1"/>
    </source>
</evidence>
<sequence length="494" mass="55841">MVPVELRDERQLGVPAEHWPLILWLLQQRKHRGLEVTQCRAEAGQADDQDGKRAVFAAPSPRKEVESHVDFSAYLEMLPRLPDLGHMPMLWPSEHLGLLRGSHALHRVRQERTALLKTYWWARRRSPFFEELAPAFGDFVWACLIVNSRNFECRVDGEPTTALVPFIDMLNHHRPKQTRWIYDRAERAFELWTEKAHRLGEELFDSYGAKPNHELLVDFGFCVHPNLDSMGGGLDEVEIVISLPDVAADDADFWCIDQSFPDPGGKDEREDVDGEVWLLGEEGVDENAETSSGTLEPPGHRDDDAASQGPRTEILGRCIHLFVAEQDDAAFFQLLSICRAKAADSQPLKAWAGRGKTALSLTVQDSTLLLESRAWGIIRELCEKKLSAYALKEEEASWGPEEASWEPEEASWGPQEAGAASEVNRCNALRLIDGERKILRWLMHMVESLLGMESEASRREGGACGDFGDAILRRYQQRSWQLLLDRATKEGSVQ</sequence>
<dbReference type="SUPFAM" id="SSF82199">
    <property type="entry name" value="SET domain"/>
    <property type="match status" value="1"/>
</dbReference>
<accession>A0A7R9UCE5</accession>